<accession>A0A8D9HMG6</accession>
<dbReference type="EMBL" id="LS974623">
    <property type="protein sequence ID" value="CAG7902293.1"/>
    <property type="molecule type" value="Genomic_DNA"/>
</dbReference>
<keyword evidence="1" id="KW-1133">Transmembrane helix</keyword>
<feature type="transmembrane region" description="Helical" evidence="1">
    <location>
        <begin position="37"/>
        <end position="56"/>
    </location>
</feature>
<proteinExistence type="predicted"/>
<feature type="non-terminal residue" evidence="2">
    <location>
        <position position="1"/>
    </location>
</feature>
<gene>
    <name evidence="2" type="ORF">BRAPAZ1V2_A07P19370.2</name>
</gene>
<dbReference type="AlphaFoldDB" id="A0A8D9HMG6"/>
<keyword evidence="1" id="KW-0472">Membrane</keyword>
<evidence type="ECO:0000313" key="3">
    <source>
        <dbReference type="Proteomes" id="UP000694005"/>
    </source>
</evidence>
<sequence length="62" mass="7283">ARERIREFKQRRSGTHSNSGGLYGCHTHHVKKKTHTLILICYATFYDFALFSYVLLPLHFCI</sequence>
<dbReference type="Proteomes" id="UP000694005">
    <property type="component" value="Chromosome A07"/>
</dbReference>
<reference evidence="2 3" key="1">
    <citation type="submission" date="2021-07" db="EMBL/GenBank/DDBJ databases">
        <authorList>
            <consortium name="Genoscope - CEA"/>
            <person name="William W."/>
        </authorList>
    </citation>
    <scope>NUCLEOTIDE SEQUENCE [LARGE SCALE GENOMIC DNA]</scope>
</reference>
<protein>
    <submittedName>
        <fullName evidence="2">Uncharacterized protein</fullName>
    </submittedName>
</protein>
<dbReference type="Gramene" id="A07p19370.2_BraZ1">
    <property type="protein sequence ID" value="A07p19370.2_BraZ1.CDS.1"/>
    <property type="gene ID" value="A07g19370.2_BraZ1"/>
</dbReference>
<name>A0A8D9HMG6_BRACM</name>
<keyword evidence="1" id="KW-0812">Transmembrane</keyword>
<organism evidence="2 3">
    <name type="scientific">Brassica campestris</name>
    <name type="common">Field mustard</name>
    <dbReference type="NCBI Taxonomy" id="3711"/>
    <lineage>
        <taxon>Eukaryota</taxon>
        <taxon>Viridiplantae</taxon>
        <taxon>Streptophyta</taxon>
        <taxon>Embryophyta</taxon>
        <taxon>Tracheophyta</taxon>
        <taxon>Spermatophyta</taxon>
        <taxon>Magnoliopsida</taxon>
        <taxon>eudicotyledons</taxon>
        <taxon>Gunneridae</taxon>
        <taxon>Pentapetalae</taxon>
        <taxon>rosids</taxon>
        <taxon>malvids</taxon>
        <taxon>Brassicales</taxon>
        <taxon>Brassicaceae</taxon>
        <taxon>Brassiceae</taxon>
        <taxon>Brassica</taxon>
    </lineage>
</organism>
<evidence type="ECO:0000256" key="1">
    <source>
        <dbReference type="SAM" id="Phobius"/>
    </source>
</evidence>
<evidence type="ECO:0000313" key="2">
    <source>
        <dbReference type="EMBL" id="CAG7902293.1"/>
    </source>
</evidence>